<feature type="domain" description="HTH araC/xylS-type" evidence="5">
    <location>
        <begin position="198"/>
        <end position="296"/>
    </location>
</feature>
<evidence type="ECO:0000313" key="6">
    <source>
        <dbReference type="EMBL" id="TWD79033.1"/>
    </source>
</evidence>
<dbReference type="PROSITE" id="PS01124">
    <property type="entry name" value="HTH_ARAC_FAMILY_2"/>
    <property type="match status" value="1"/>
</dbReference>
<sequence length="301" mass="33527">MTEAAESEHDLATRMLIELYSEIPPPGKLVTGHFHNGGDYRVVRPDGVGSWYLLYTAGGTGHYQIGRDGITLRHGDLILVSPGTEHDYGTVGTYWENWWAHFQPRRDWHAWWSLPEAMPGLSYVRLTRPADTDRVVSAFTRLHRDAQRAGLSPTGDTELQLLEQNLAVQLTMNGIEEVLLVATSSLRRDNRQLDARVQLVLDAITSDPARPHTLNALAGLAQVSVSRLAHLFKAQVGDSIMNVVVGLRLQRAAELLTATDMSIGQVARAVGFESPHYFSRQFGRHFGLPPTTYRDSVRNPD</sequence>
<protein>
    <submittedName>
        <fullName evidence="6">AraC family transcriptional regulator of arabinose operon</fullName>
    </submittedName>
</protein>
<name>A0A561BJJ2_9ACTN</name>
<dbReference type="Pfam" id="PF02311">
    <property type="entry name" value="AraC_binding"/>
    <property type="match status" value="1"/>
</dbReference>
<dbReference type="SUPFAM" id="SSF51215">
    <property type="entry name" value="Regulatory protein AraC"/>
    <property type="match status" value="1"/>
</dbReference>
<evidence type="ECO:0000259" key="5">
    <source>
        <dbReference type="PROSITE" id="PS01124"/>
    </source>
</evidence>
<dbReference type="RefSeq" id="WP_145801624.1">
    <property type="nucleotide sequence ID" value="NZ_VIVK01000001.1"/>
</dbReference>
<dbReference type="EMBL" id="VIVK01000001">
    <property type="protein sequence ID" value="TWD79033.1"/>
    <property type="molecule type" value="Genomic_DNA"/>
</dbReference>
<dbReference type="PRINTS" id="PR00032">
    <property type="entry name" value="HTHARAC"/>
</dbReference>
<dbReference type="OrthoDB" id="3186094at2"/>
<dbReference type="InterPro" id="IPR050204">
    <property type="entry name" value="AraC_XylS_family_regulators"/>
</dbReference>
<dbReference type="GO" id="GO:0043565">
    <property type="term" value="F:sequence-specific DNA binding"/>
    <property type="evidence" value="ECO:0007669"/>
    <property type="project" value="InterPro"/>
</dbReference>
<dbReference type="PANTHER" id="PTHR46796:SF7">
    <property type="entry name" value="ARAC FAMILY TRANSCRIPTIONAL REGULATOR"/>
    <property type="match status" value="1"/>
</dbReference>
<dbReference type="Pfam" id="PF12833">
    <property type="entry name" value="HTH_18"/>
    <property type="match status" value="1"/>
</dbReference>
<dbReference type="GO" id="GO:0003700">
    <property type="term" value="F:DNA-binding transcription factor activity"/>
    <property type="evidence" value="ECO:0007669"/>
    <property type="project" value="InterPro"/>
</dbReference>
<comment type="caution">
    <text evidence="6">The sequence shown here is derived from an EMBL/GenBank/DDBJ whole genome shotgun (WGS) entry which is preliminary data.</text>
</comment>
<keyword evidence="7" id="KW-1185">Reference proteome</keyword>
<dbReference type="Gene3D" id="1.10.10.60">
    <property type="entry name" value="Homeodomain-like"/>
    <property type="match status" value="2"/>
</dbReference>
<dbReference type="InterPro" id="IPR020449">
    <property type="entry name" value="Tscrpt_reg_AraC-type_HTH"/>
</dbReference>
<reference evidence="6 7" key="1">
    <citation type="submission" date="2019-06" db="EMBL/GenBank/DDBJ databases">
        <title>Sequencing the genomes of 1000 actinobacteria strains.</title>
        <authorList>
            <person name="Klenk H.-P."/>
        </authorList>
    </citation>
    <scope>NUCLEOTIDE SEQUENCE [LARGE SCALE GENOMIC DNA]</scope>
    <source>
        <strain evidence="6 7">DSM 24683</strain>
    </source>
</reference>
<keyword evidence="1" id="KW-0805">Transcription regulation</keyword>
<dbReference type="SUPFAM" id="SSF46689">
    <property type="entry name" value="Homeodomain-like"/>
    <property type="match status" value="1"/>
</dbReference>
<dbReference type="SMART" id="SM00342">
    <property type="entry name" value="HTH_ARAC"/>
    <property type="match status" value="1"/>
</dbReference>
<gene>
    <name evidence="6" type="ORF">FB561_0083</name>
</gene>
<evidence type="ECO:0000313" key="7">
    <source>
        <dbReference type="Proteomes" id="UP000318380"/>
    </source>
</evidence>
<keyword evidence="3" id="KW-0010">Activator</keyword>
<evidence type="ECO:0000256" key="3">
    <source>
        <dbReference type="ARBA" id="ARBA00023159"/>
    </source>
</evidence>
<dbReference type="PROSITE" id="PS00041">
    <property type="entry name" value="HTH_ARAC_FAMILY_1"/>
    <property type="match status" value="1"/>
</dbReference>
<dbReference type="Gene3D" id="2.60.120.280">
    <property type="entry name" value="Regulatory protein AraC"/>
    <property type="match status" value="1"/>
</dbReference>
<dbReference type="InterPro" id="IPR009057">
    <property type="entry name" value="Homeodomain-like_sf"/>
</dbReference>
<dbReference type="InterPro" id="IPR018060">
    <property type="entry name" value="HTH_AraC"/>
</dbReference>
<accession>A0A561BJJ2</accession>
<evidence type="ECO:0000256" key="4">
    <source>
        <dbReference type="ARBA" id="ARBA00023163"/>
    </source>
</evidence>
<dbReference type="PANTHER" id="PTHR46796">
    <property type="entry name" value="HTH-TYPE TRANSCRIPTIONAL ACTIVATOR RHAS-RELATED"/>
    <property type="match status" value="1"/>
</dbReference>
<evidence type="ECO:0000256" key="2">
    <source>
        <dbReference type="ARBA" id="ARBA00023125"/>
    </source>
</evidence>
<dbReference type="Proteomes" id="UP000318380">
    <property type="component" value="Unassembled WGS sequence"/>
</dbReference>
<dbReference type="InterPro" id="IPR018062">
    <property type="entry name" value="HTH_AraC-typ_CS"/>
</dbReference>
<dbReference type="AlphaFoldDB" id="A0A561BJJ2"/>
<proteinExistence type="predicted"/>
<dbReference type="InterPro" id="IPR003313">
    <property type="entry name" value="AraC-bd"/>
</dbReference>
<keyword evidence="4" id="KW-0804">Transcription</keyword>
<organism evidence="6 7">
    <name type="scientific">Kribbella amoyensis</name>
    <dbReference type="NCBI Taxonomy" id="996641"/>
    <lineage>
        <taxon>Bacteria</taxon>
        <taxon>Bacillati</taxon>
        <taxon>Actinomycetota</taxon>
        <taxon>Actinomycetes</taxon>
        <taxon>Propionibacteriales</taxon>
        <taxon>Kribbellaceae</taxon>
        <taxon>Kribbella</taxon>
    </lineage>
</organism>
<keyword evidence="2" id="KW-0238">DNA-binding</keyword>
<evidence type="ECO:0000256" key="1">
    <source>
        <dbReference type="ARBA" id="ARBA00023015"/>
    </source>
</evidence>
<dbReference type="InterPro" id="IPR037923">
    <property type="entry name" value="HTH-like"/>
</dbReference>